<name>A0A2N3Y765_SACSN</name>
<protein>
    <submittedName>
        <fullName evidence="2">Uncharacterized protein</fullName>
    </submittedName>
</protein>
<keyword evidence="3" id="KW-1185">Reference proteome</keyword>
<feature type="compositionally biased region" description="Basic residues" evidence="1">
    <location>
        <begin position="268"/>
        <end position="278"/>
    </location>
</feature>
<organism evidence="2 3">
    <name type="scientific">Saccharopolyspora spinosa</name>
    <dbReference type="NCBI Taxonomy" id="60894"/>
    <lineage>
        <taxon>Bacteria</taxon>
        <taxon>Bacillati</taxon>
        <taxon>Actinomycetota</taxon>
        <taxon>Actinomycetes</taxon>
        <taxon>Pseudonocardiales</taxon>
        <taxon>Pseudonocardiaceae</taxon>
        <taxon>Saccharopolyspora</taxon>
    </lineage>
</organism>
<proteinExistence type="predicted"/>
<evidence type="ECO:0000313" key="3">
    <source>
        <dbReference type="Proteomes" id="UP000233786"/>
    </source>
</evidence>
<dbReference type="AlphaFoldDB" id="A0A2N3Y765"/>
<reference evidence="2" key="1">
    <citation type="submission" date="2017-12" db="EMBL/GenBank/DDBJ databases">
        <title>Sequencing the genomes of 1000 Actinobacteria strains.</title>
        <authorList>
            <person name="Klenk H.-P."/>
        </authorList>
    </citation>
    <scope>NUCLEOTIDE SEQUENCE [LARGE SCALE GENOMIC DNA]</scope>
    <source>
        <strain evidence="2">DSM 44228</strain>
    </source>
</reference>
<dbReference type="STRING" id="994479.GCA_000194155_04931"/>
<sequence length="348" mass="36663">MSSFLVAIAMCYILIKIPFWVLSSVRGGGRSRVGSLIKGFLAYKTFGLIRGGMASMASRQRSRGATSASAADPYENSRAGADGQYVLPLPGLARGRLRRPFHNRTKPAPAARSPRNAVGRQGALFSVDGKPVRSALPPDLGPSAMRLNPRPGEQHMLPIHARHDPDRTTPDTPPSSEAGPPAGAGQLPLFTRSGRPRPQALPPKPGNPGAIPTRIPPGGQYPLPLVGPFTTQSVPTPPPPPTAQPDPGPVRVPGQRPLLTPNGEVHPHARARRPRRVPPKPAAPSAYKGIRPDKHGQYALPLDLPRPARSRPRPTTTGASPAGADPSQPELPLDLPAAPSTPAEGDPT</sequence>
<dbReference type="Proteomes" id="UP000233786">
    <property type="component" value="Unassembled WGS sequence"/>
</dbReference>
<gene>
    <name evidence="2" type="ORF">A8926_6910</name>
</gene>
<accession>A0A2N3Y765</accession>
<evidence type="ECO:0000313" key="2">
    <source>
        <dbReference type="EMBL" id="PKW18782.1"/>
    </source>
</evidence>
<feature type="compositionally biased region" description="Pro residues" evidence="1">
    <location>
        <begin position="235"/>
        <end position="250"/>
    </location>
</feature>
<feature type="compositionally biased region" description="Low complexity" evidence="1">
    <location>
        <begin position="174"/>
        <end position="185"/>
    </location>
</feature>
<dbReference type="EMBL" id="PJNB01000001">
    <property type="protein sequence ID" value="PKW18782.1"/>
    <property type="molecule type" value="Genomic_DNA"/>
</dbReference>
<dbReference type="RefSeq" id="WP_170121613.1">
    <property type="nucleotide sequence ID" value="NZ_PJNB01000001.1"/>
</dbReference>
<evidence type="ECO:0000256" key="1">
    <source>
        <dbReference type="SAM" id="MobiDB-lite"/>
    </source>
</evidence>
<feature type="compositionally biased region" description="Low complexity" evidence="1">
    <location>
        <begin position="299"/>
        <end position="326"/>
    </location>
</feature>
<comment type="caution">
    <text evidence="2">The sequence shown here is derived from an EMBL/GenBank/DDBJ whole genome shotgun (WGS) entry which is preliminary data.</text>
</comment>
<feature type="compositionally biased region" description="Basic residues" evidence="1">
    <location>
        <begin position="96"/>
        <end position="105"/>
    </location>
</feature>
<feature type="region of interest" description="Disordered" evidence="1">
    <location>
        <begin position="96"/>
        <end position="348"/>
    </location>
</feature>